<dbReference type="EMBL" id="JBEHCU010007053">
    <property type="protein sequence ID" value="KAL1395656.1"/>
    <property type="molecule type" value="Genomic_DNA"/>
</dbReference>
<name>A0ABD1D7P7_CULPP</name>
<keyword evidence="3" id="KW-1185">Reference proteome</keyword>
<feature type="non-terminal residue" evidence="2">
    <location>
        <position position="1"/>
    </location>
</feature>
<evidence type="ECO:0000256" key="1">
    <source>
        <dbReference type="SAM" id="MobiDB-lite"/>
    </source>
</evidence>
<dbReference type="Proteomes" id="UP001562425">
    <property type="component" value="Unassembled WGS sequence"/>
</dbReference>
<comment type="caution">
    <text evidence="2">The sequence shown here is derived from an EMBL/GenBank/DDBJ whole genome shotgun (WGS) entry which is preliminary data.</text>
</comment>
<evidence type="ECO:0000313" key="2">
    <source>
        <dbReference type="EMBL" id="KAL1395656.1"/>
    </source>
</evidence>
<organism evidence="2 3">
    <name type="scientific">Culex pipiens pipiens</name>
    <name type="common">Northern house mosquito</name>
    <dbReference type="NCBI Taxonomy" id="38569"/>
    <lineage>
        <taxon>Eukaryota</taxon>
        <taxon>Metazoa</taxon>
        <taxon>Ecdysozoa</taxon>
        <taxon>Arthropoda</taxon>
        <taxon>Hexapoda</taxon>
        <taxon>Insecta</taxon>
        <taxon>Pterygota</taxon>
        <taxon>Neoptera</taxon>
        <taxon>Endopterygota</taxon>
        <taxon>Diptera</taxon>
        <taxon>Nematocera</taxon>
        <taxon>Culicoidea</taxon>
        <taxon>Culicidae</taxon>
        <taxon>Culicinae</taxon>
        <taxon>Culicini</taxon>
        <taxon>Culex</taxon>
        <taxon>Culex</taxon>
    </lineage>
</organism>
<sequence>RSAISKLAVAEIRVASETDQQPCVIETSSAVTRTPSPCRDQLQSPVASKTDQQPCVIETSSAVTRTPSPCRDQLRRDRGLRQTSCQQNQSWLTKLP</sequence>
<reference evidence="2 3" key="1">
    <citation type="submission" date="2024-05" db="EMBL/GenBank/DDBJ databases">
        <title>Culex pipiens pipiens assembly and annotation.</title>
        <authorList>
            <person name="Alout H."/>
            <person name="Durand T."/>
        </authorList>
    </citation>
    <scope>NUCLEOTIDE SEQUENCE [LARGE SCALE GENOMIC DNA]</scope>
    <source>
        <strain evidence="2">HA-2024</strain>
        <tissue evidence="2">Whole body</tissue>
    </source>
</reference>
<evidence type="ECO:0000313" key="3">
    <source>
        <dbReference type="Proteomes" id="UP001562425"/>
    </source>
</evidence>
<dbReference type="AlphaFoldDB" id="A0ABD1D7P7"/>
<feature type="non-terminal residue" evidence="2">
    <location>
        <position position="96"/>
    </location>
</feature>
<accession>A0ABD1D7P7</accession>
<protein>
    <submittedName>
        <fullName evidence="2">Uncharacterized protein</fullName>
    </submittedName>
</protein>
<proteinExistence type="predicted"/>
<feature type="region of interest" description="Disordered" evidence="1">
    <location>
        <begin position="65"/>
        <end position="96"/>
    </location>
</feature>
<gene>
    <name evidence="2" type="ORF">pipiens_020184</name>
</gene>
<feature type="compositionally biased region" description="Polar residues" evidence="1">
    <location>
        <begin position="83"/>
        <end position="96"/>
    </location>
</feature>
<feature type="region of interest" description="Disordered" evidence="1">
    <location>
        <begin position="34"/>
        <end position="53"/>
    </location>
</feature>